<dbReference type="AlphaFoldDB" id="A0A6M3MHL8"/>
<evidence type="ECO:0000313" key="1">
    <source>
        <dbReference type="EMBL" id="QJB00897.1"/>
    </source>
</evidence>
<evidence type="ECO:0000313" key="2">
    <source>
        <dbReference type="EMBL" id="QJB05055.1"/>
    </source>
</evidence>
<protein>
    <submittedName>
        <fullName evidence="2">Uncharacterized protein</fullName>
    </submittedName>
</protein>
<dbReference type="EMBL" id="MT143702">
    <property type="protein sequence ID" value="QJB00897.1"/>
    <property type="molecule type" value="Genomic_DNA"/>
</dbReference>
<reference evidence="2" key="1">
    <citation type="submission" date="2020-03" db="EMBL/GenBank/DDBJ databases">
        <title>The deep terrestrial virosphere.</title>
        <authorList>
            <person name="Holmfeldt K."/>
            <person name="Nilsson E."/>
            <person name="Simone D."/>
            <person name="Lopez-Fernandez M."/>
            <person name="Wu X."/>
            <person name="de Brujin I."/>
            <person name="Lundin D."/>
            <person name="Andersson A."/>
            <person name="Bertilsson S."/>
            <person name="Dopson M."/>
        </authorList>
    </citation>
    <scope>NUCLEOTIDE SEQUENCE</scope>
    <source>
        <strain evidence="1">MM171A00157</strain>
        <strain evidence="2">MM171B00143</strain>
    </source>
</reference>
<organism evidence="2">
    <name type="scientific">viral metagenome</name>
    <dbReference type="NCBI Taxonomy" id="1070528"/>
    <lineage>
        <taxon>unclassified sequences</taxon>
        <taxon>metagenomes</taxon>
        <taxon>organismal metagenomes</taxon>
    </lineage>
</organism>
<dbReference type="EMBL" id="MT143894">
    <property type="protein sequence ID" value="QJB05055.1"/>
    <property type="molecule type" value="Genomic_DNA"/>
</dbReference>
<proteinExistence type="predicted"/>
<gene>
    <name evidence="1" type="ORF">MM171A00157_0066</name>
    <name evidence="2" type="ORF">MM171B00143_0026</name>
</gene>
<accession>A0A6M3MHL8</accession>
<name>A0A6M3MHL8_9ZZZZ</name>
<sequence length="314" mass="33868">MTRRNDMESGMNETLKAAGNLGAELGAARAEVEVLREQVRALPSDANSWQSGYDKGRLDGARHRKSEVDQLRGLLRRSLDYFTEPGIPEDLLAEYRAALFQQAEPECDRCKDTGEMDSGGVQPWGAAILVPCDCQAEPAPASTDGVNWKAVANEHEAFKRALHSQKVFKLSSATIDAAEWAWFNRPAQPEQAVSSQAEHRVLLLASYCGEDNSDCSDEHPCPECLKMCNVALIKGRPNVLGGMDYTRPARKAEPAPQPEQSGLIGQVCGGDGTNNTVNVAVVGPVPWGDLRIGTPVRLIPATAAPSPAPTVPKE</sequence>